<dbReference type="Proteomes" id="UP000176997">
    <property type="component" value="Unassembled WGS sequence"/>
</dbReference>
<comment type="subunit">
    <text evidence="3">Homodimer.</text>
</comment>
<reference evidence="4 5" key="1">
    <citation type="journal article" date="2016" name="Nat. Commun.">
        <title>Thousands of microbial genomes shed light on interconnected biogeochemical processes in an aquifer system.</title>
        <authorList>
            <person name="Anantharaman K."/>
            <person name="Brown C.T."/>
            <person name="Hug L.A."/>
            <person name="Sharon I."/>
            <person name="Castelle C.J."/>
            <person name="Probst A.J."/>
            <person name="Thomas B.C."/>
            <person name="Singh A."/>
            <person name="Wilkins M.J."/>
            <person name="Karaoz U."/>
            <person name="Brodie E.L."/>
            <person name="Williams K.H."/>
            <person name="Hubbard S.S."/>
            <person name="Banfield J.F."/>
        </authorList>
    </citation>
    <scope>NUCLEOTIDE SEQUENCE [LARGE SCALE GENOMIC DNA]</scope>
</reference>
<dbReference type="PROSITE" id="PS00171">
    <property type="entry name" value="TIM_1"/>
    <property type="match status" value="1"/>
</dbReference>
<dbReference type="UniPathway" id="UPA00138"/>
<dbReference type="SUPFAM" id="SSF51351">
    <property type="entry name" value="Triosephosphate isomerase (TIM)"/>
    <property type="match status" value="1"/>
</dbReference>
<dbReference type="PANTHER" id="PTHR21139">
    <property type="entry name" value="TRIOSEPHOSPHATE ISOMERASE"/>
    <property type="match status" value="1"/>
</dbReference>
<evidence type="ECO:0000256" key="1">
    <source>
        <dbReference type="ARBA" id="ARBA00007422"/>
    </source>
</evidence>
<keyword evidence="3" id="KW-0963">Cytoplasm</keyword>
<comment type="pathway">
    <text evidence="3">Carbohydrate biosynthesis; gluconeogenesis.</text>
</comment>
<dbReference type="CDD" id="cd00311">
    <property type="entry name" value="TIM"/>
    <property type="match status" value="1"/>
</dbReference>
<dbReference type="EMBL" id="MHUS01000007">
    <property type="protein sequence ID" value="OHA81891.1"/>
    <property type="molecule type" value="Genomic_DNA"/>
</dbReference>
<sequence>MQKKKLIVANWKMAPAGTKEAQGIFRDIAKAGAGSRTARVVVCPPFVFLPTLAALRSKSVALGAQDVFWEKDGAFTGEISAAMLADLRTQSVIVGHSERRALGDTDEMVNRKLRAVCVAGITPVLCVGESVRDHEGGHVIFVRDQIRAALQGVKRSDALRLVVAYEPIWAIGKNAVRPATTEEGMEMAIVIKKTLTDLFDRATADAVTILYGGSVDEKNAREFLWNAGMDGLLVGRASLSPKSFAAIIASAAPLPKTSAVVKRRKHR</sequence>
<dbReference type="PROSITE" id="PS51440">
    <property type="entry name" value="TIM_2"/>
    <property type="match status" value="1"/>
</dbReference>
<keyword evidence="2 3" id="KW-0413">Isomerase</keyword>
<dbReference type="InterPro" id="IPR020861">
    <property type="entry name" value="Triosephosphate_isomerase_AS"/>
</dbReference>
<keyword evidence="3" id="KW-0312">Gluconeogenesis</keyword>
<dbReference type="GO" id="GO:0019563">
    <property type="term" value="P:glycerol catabolic process"/>
    <property type="evidence" value="ECO:0007669"/>
    <property type="project" value="TreeGrafter"/>
</dbReference>
<dbReference type="PANTHER" id="PTHR21139:SF42">
    <property type="entry name" value="TRIOSEPHOSPHATE ISOMERASE"/>
    <property type="match status" value="1"/>
</dbReference>
<dbReference type="GO" id="GO:0006094">
    <property type="term" value="P:gluconeogenesis"/>
    <property type="evidence" value="ECO:0007669"/>
    <property type="project" value="UniProtKB-UniPathway"/>
</dbReference>
<dbReference type="GO" id="GO:0004807">
    <property type="term" value="F:triose-phosphate isomerase activity"/>
    <property type="evidence" value="ECO:0007669"/>
    <property type="project" value="UniProtKB-UniRule"/>
</dbReference>
<protein>
    <recommendedName>
        <fullName evidence="3">Triosephosphate isomerase</fullName>
        <ecNumber evidence="3">5.3.1.1</ecNumber>
    </recommendedName>
</protein>
<dbReference type="InterPro" id="IPR035990">
    <property type="entry name" value="TIM_sf"/>
</dbReference>
<dbReference type="EC" id="5.3.1.1" evidence="3"/>
<dbReference type="Gene3D" id="3.20.20.70">
    <property type="entry name" value="Aldolase class I"/>
    <property type="match status" value="1"/>
</dbReference>
<evidence type="ECO:0000313" key="4">
    <source>
        <dbReference type="EMBL" id="OHA81891.1"/>
    </source>
</evidence>
<dbReference type="GO" id="GO:0006096">
    <property type="term" value="P:glycolytic process"/>
    <property type="evidence" value="ECO:0007669"/>
    <property type="project" value="UniProtKB-UniRule"/>
</dbReference>
<organism evidence="4 5">
    <name type="scientific">Candidatus Yonathbacteria bacterium RIFCSPHIGHO2_01_FULL_51_10</name>
    <dbReference type="NCBI Taxonomy" id="1802723"/>
    <lineage>
        <taxon>Bacteria</taxon>
        <taxon>Candidatus Yonathiibacteriota</taxon>
    </lineage>
</organism>
<dbReference type="GO" id="GO:0046166">
    <property type="term" value="P:glyceraldehyde-3-phosphate biosynthetic process"/>
    <property type="evidence" value="ECO:0007669"/>
    <property type="project" value="TreeGrafter"/>
</dbReference>
<evidence type="ECO:0000313" key="5">
    <source>
        <dbReference type="Proteomes" id="UP000176997"/>
    </source>
</evidence>
<dbReference type="NCBIfam" id="TIGR00419">
    <property type="entry name" value="tim"/>
    <property type="match status" value="1"/>
</dbReference>
<comment type="similarity">
    <text evidence="1 3">Belongs to the triosephosphate isomerase family.</text>
</comment>
<dbReference type="GO" id="GO:0005829">
    <property type="term" value="C:cytosol"/>
    <property type="evidence" value="ECO:0007669"/>
    <property type="project" value="TreeGrafter"/>
</dbReference>
<dbReference type="InterPro" id="IPR000652">
    <property type="entry name" value="Triosephosphate_isomerase"/>
</dbReference>
<comment type="subcellular location">
    <subcellularLocation>
        <location evidence="3">Cytoplasm</location>
    </subcellularLocation>
</comment>
<dbReference type="AlphaFoldDB" id="A0A1G2SBX8"/>
<proteinExistence type="inferred from homology"/>
<dbReference type="Pfam" id="PF00121">
    <property type="entry name" value="TIM"/>
    <property type="match status" value="1"/>
</dbReference>
<keyword evidence="3" id="KW-0324">Glycolysis</keyword>
<accession>A0A1G2SBX8</accession>
<comment type="caution">
    <text evidence="4">The sequence shown here is derived from an EMBL/GenBank/DDBJ whole genome shotgun (WGS) entry which is preliminary data.</text>
</comment>
<dbReference type="UniPathway" id="UPA00109">
    <property type="reaction ID" value="UER00189"/>
</dbReference>
<comment type="catalytic activity">
    <reaction evidence="3">
        <text>D-glyceraldehyde 3-phosphate = dihydroxyacetone phosphate</text>
        <dbReference type="Rhea" id="RHEA:18585"/>
        <dbReference type="ChEBI" id="CHEBI:57642"/>
        <dbReference type="ChEBI" id="CHEBI:59776"/>
        <dbReference type="EC" id="5.3.1.1"/>
    </reaction>
</comment>
<dbReference type="STRING" id="1802723.A2675_01795"/>
<dbReference type="InterPro" id="IPR013785">
    <property type="entry name" value="Aldolase_TIM"/>
</dbReference>
<comment type="pathway">
    <text evidence="3">Carbohydrate degradation; glycolysis; D-glyceraldehyde 3-phosphate from glycerone phosphate: step 1/1.</text>
</comment>
<evidence type="ECO:0000256" key="3">
    <source>
        <dbReference type="RuleBase" id="RU363013"/>
    </source>
</evidence>
<gene>
    <name evidence="4" type="ORF">A2675_01795</name>
</gene>
<name>A0A1G2SBX8_9BACT</name>
<evidence type="ECO:0000256" key="2">
    <source>
        <dbReference type="ARBA" id="ARBA00023235"/>
    </source>
</evidence>